<evidence type="ECO:0000256" key="3">
    <source>
        <dbReference type="ARBA" id="ARBA00022737"/>
    </source>
</evidence>
<dbReference type="PaxDb" id="9796-ENSECAP00000028105"/>
<keyword evidence="5 10" id="KW-0539">Nucleus</keyword>
<feature type="repeat" description="WD" evidence="9">
    <location>
        <begin position="423"/>
        <end position="454"/>
    </location>
</feature>
<feature type="compositionally biased region" description="Basic and acidic residues" evidence="11">
    <location>
        <begin position="1252"/>
        <end position="1261"/>
    </location>
</feature>
<keyword evidence="2 9" id="KW-0853">WD repeat</keyword>
<dbReference type="Pfam" id="PF12341">
    <property type="entry name" value="Mcl1_mid"/>
    <property type="match status" value="1"/>
</dbReference>
<dbReference type="PROSITE" id="PS00678">
    <property type="entry name" value="WD_REPEATS_1"/>
    <property type="match status" value="1"/>
</dbReference>
<dbReference type="PROSITE" id="PS50118">
    <property type="entry name" value="HMG_BOX_2"/>
    <property type="match status" value="1"/>
</dbReference>
<dbReference type="InterPro" id="IPR001680">
    <property type="entry name" value="WD40_rpt"/>
</dbReference>
<keyword evidence="14" id="KW-1185">Reference proteome</keyword>
<sequence length="1317" mass="144977">MPFCKAAPLGAGISSQTSRSPPPPGPQALPPLPRPAPSLSSSLPQPLAFFPAACAPLTPPPRDLGRAPRGVGGPAQAHRGRLARAREAVPRGRWRLALPRSQRVGGLRGPCLPLPVSVPPAKERRVLFPAARQTDPLLCPAGAASGRERGCRERSREETACLLPFSPGCPLLSNNTSGPKPFQAKEKMPATQKPMRYGHTEGHTDVCFDDSGSCIVTCGSDGDVRIWEDLDDDDPKSINVGEKAYSCALKNGKLVTAVSNNTVQVHTFPEGVPDGILTRFTTNANHVVFNGDGAKIAAGSSDFLVKVVDVEDCSQQKTFRGHDAPVLSLSFDPKDIYLASSSCDGSVRVWQISDQTCAVSWPLLQKCNDVINAKSICRLAWQPKSGKLLAVPVDKSVKLYRRETWSNQFDLSDNFISQTLNIVTWSPCGQYLAAGSINGLIIVWNVETKDCLERVKHEKGYAVCGLAWHPTCGQIAYTDAEGNLGLLENVCDHNGKASSSKVSSRVEKDYNDLFDGDDTSNAGDFLNDNAVETPSFSKGIINDDEDDDNLMLASGRPRQRSHILEDDENSVDVTMLKTGSGLLKEEEEDDQAGGIHNLPLVTSHRPFYDGPMPTPRQKPFQSGSTPLHLTHRFMVWNSVGIIRCYNDEQDNAIDVEFHDTSIHHATHLSNTLNYTVADLSHEAILLACESTDELASKLHCLHFSSWDSSKEWIVDMPQNEDVEAICLGQGWAAAASSALLLRLFTIGGVQKEVFSLLGPVVSMAGHGEQLLIVYHRGTGFDGDQCLGVQLLELGKEKKQILYGDPLPLTRKSYLVWVGFSAEGTPCYVDSEGIVRMLNRGFGNTWTPVCNTREHCKGKSDHYWVVGIHENPQQLRCIPCKGSRFPPTLPRPAVAILSFKLPYCQIATEKGQMEEQFWRSVMFHNHLDYLAKNGYEYEESTKNQAIKEQQELLMKMLALSCKLEREFRCVELADLMTQNAVNLAIKYASRSRRLILAQRLSELAAEKAAELAATQVEQDKEEEEDFRKKLNAGYSNTATEWSQPSLGNQVEEDEEDTGEVDDVEEKPEIRKHGQNPFSKSANSADVPAIKSGAVTSSSQGRVNPFKISANSKEPAISVNSRSANILDNMNKSSRKSLVLNRGTNNEKSPVIKPLVPKPKSKQASAASYFQKTTSQDDKTEEVKEQNPKSSSSETPAVCPQNTENQRPKTGFQMWLEENRSNILSDNPDFVDEADIIKEGMIRFRALSTDERKAWATKGKGEAASDGVGAKKRKRVVDESHEAENQKEKAKETLNSPKKQKPLDLSTNQRLSTFAFKQE</sequence>
<dbReference type="PROSITE" id="PS50294">
    <property type="entry name" value="WD_REPEATS_REGION"/>
    <property type="match status" value="2"/>
</dbReference>
<comment type="subcellular location">
    <subcellularLocation>
        <location evidence="1">Nucleus</location>
        <location evidence="1">Nucleoplasm</location>
    </subcellularLocation>
</comment>
<evidence type="ECO:0000256" key="10">
    <source>
        <dbReference type="PROSITE-ProRule" id="PRU00267"/>
    </source>
</evidence>
<dbReference type="GO" id="GO:0000278">
    <property type="term" value="P:mitotic cell cycle"/>
    <property type="evidence" value="ECO:0000318"/>
    <property type="project" value="GO_Central"/>
</dbReference>
<dbReference type="SUPFAM" id="SSF50978">
    <property type="entry name" value="WD40 repeat-like"/>
    <property type="match status" value="1"/>
</dbReference>
<dbReference type="GO" id="GO:0003677">
    <property type="term" value="F:DNA binding"/>
    <property type="evidence" value="ECO:0007669"/>
    <property type="project" value="UniProtKB-UniRule"/>
</dbReference>
<evidence type="ECO:0000256" key="11">
    <source>
        <dbReference type="SAM" id="MobiDB-lite"/>
    </source>
</evidence>
<dbReference type="CDD" id="cd21993">
    <property type="entry name" value="HMG-box_WDHD1"/>
    <property type="match status" value="1"/>
</dbReference>
<dbReference type="InterPro" id="IPR015943">
    <property type="entry name" value="WD40/YVTN_repeat-like_dom_sf"/>
</dbReference>
<dbReference type="InParanoid" id="A0A3Q2H3D4"/>
<keyword evidence="4 10" id="KW-0238">DNA-binding</keyword>
<dbReference type="PROSITE" id="PS50082">
    <property type="entry name" value="WD_REPEATS_2"/>
    <property type="match status" value="3"/>
</dbReference>
<evidence type="ECO:0000313" key="14">
    <source>
        <dbReference type="Proteomes" id="UP000002281"/>
    </source>
</evidence>
<evidence type="ECO:0000256" key="5">
    <source>
        <dbReference type="ARBA" id="ARBA00023242"/>
    </source>
</evidence>
<dbReference type="OMA" id="KEFRYIY"/>
<evidence type="ECO:0000256" key="1">
    <source>
        <dbReference type="ARBA" id="ARBA00004642"/>
    </source>
</evidence>
<dbReference type="SMART" id="SM00320">
    <property type="entry name" value="WD40"/>
    <property type="match status" value="6"/>
</dbReference>
<feature type="region of interest" description="Disordered" evidence="11">
    <location>
        <begin position="59"/>
        <end position="86"/>
    </location>
</feature>
<feature type="compositionally biased region" description="Pro residues" evidence="11">
    <location>
        <begin position="20"/>
        <end position="36"/>
    </location>
</feature>
<dbReference type="FunFam" id="2.130.10.10:FF:001715">
    <property type="entry name" value="WD repeat and HMG-box DNA-binding protein 1"/>
    <property type="match status" value="1"/>
</dbReference>
<dbReference type="PANTHER" id="PTHR19932">
    <property type="entry name" value="WD REPEAT AND HMG-BOX DNA BINDING PROTEIN"/>
    <property type="match status" value="1"/>
</dbReference>
<name>A0A3Q2H3D4_HORSE</name>
<dbReference type="CTD" id="11169"/>
<dbReference type="GO" id="GO:0006281">
    <property type="term" value="P:DNA repair"/>
    <property type="evidence" value="ECO:0000318"/>
    <property type="project" value="GO_Central"/>
</dbReference>
<reference evidence="13 14" key="1">
    <citation type="journal article" date="2009" name="Science">
        <title>Genome sequence, comparative analysis, and population genetics of the domestic horse.</title>
        <authorList>
            <consortium name="Broad Institute Genome Sequencing Platform"/>
            <consortium name="Broad Institute Whole Genome Assembly Team"/>
            <person name="Wade C.M."/>
            <person name="Giulotto E."/>
            <person name="Sigurdsson S."/>
            <person name="Zoli M."/>
            <person name="Gnerre S."/>
            <person name="Imsland F."/>
            <person name="Lear T.L."/>
            <person name="Adelson D.L."/>
            <person name="Bailey E."/>
            <person name="Bellone R.R."/>
            <person name="Bloecker H."/>
            <person name="Distl O."/>
            <person name="Edgar R.C."/>
            <person name="Garber M."/>
            <person name="Leeb T."/>
            <person name="Mauceli E."/>
            <person name="MacLeod J.N."/>
            <person name="Penedo M.C.T."/>
            <person name="Raison J.M."/>
            <person name="Sharpe T."/>
            <person name="Vogel J."/>
            <person name="Andersson L."/>
            <person name="Antczak D.F."/>
            <person name="Biagi T."/>
            <person name="Binns M.M."/>
            <person name="Chowdhary B.P."/>
            <person name="Coleman S.J."/>
            <person name="Della Valle G."/>
            <person name="Fryc S."/>
            <person name="Guerin G."/>
            <person name="Hasegawa T."/>
            <person name="Hill E.W."/>
            <person name="Jurka J."/>
            <person name="Kiialainen A."/>
            <person name="Lindgren G."/>
            <person name="Liu J."/>
            <person name="Magnani E."/>
            <person name="Mickelson J.R."/>
            <person name="Murray J."/>
            <person name="Nergadze S.G."/>
            <person name="Onofrio R."/>
            <person name="Pedroni S."/>
            <person name="Piras M.F."/>
            <person name="Raudsepp T."/>
            <person name="Rocchi M."/>
            <person name="Roeed K.H."/>
            <person name="Ryder O.A."/>
            <person name="Searle S."/>
            <person name="Skow L."/>
            <person name="Swinburne J.E."/>
            <person name="Syvaenen A.C."/>
            <person name="Tozaki T."/>
            <person name="Valberg S.J."/>
            <person name="Vaudin M."/>
            <person name="White J.R."/>
            <person name="Zody M.C."/>
            <person name="Lander E.S."/>
            <person name="Lindblad-Toh K."/>
        </authorList>
    </citation>
    <scope>NUCLEOTIDE SEQUENCE [LARGE SCALE GENOMIC DNA]</scope>
    <source>
        <strain evidence="13 14">Thoroughbred</strain>
    </source>
</reference>
<evidence type="ECO:0000256" key="7">
    <source>
        <dbReference type="ARBA" id="ARBA00069769"/>
    </source>
</evidence>
<dbReference type="Pfam" id="PF24815">
    <property type="entry name" value="HMG_WDHD1"/>
    <property type="match status" value="1"/>
</dbReference>
<feature type="region of interest" description="Disordered" evidence="11">
    <location>
        <begin position="1252"/>
        <end position="1317"/>
    </location>
</feature>
<feature type="compositionally biased region" description="Polar residues" evidence="11">
    <location>
        <begin position="1032"/>
        <end position="1047"/>
    </location>
</feature>
<dbReference type="GO" id="GO:0003682">
    <property type="term" value="F:chromatin binding"/>
    <property type="evidence" value="ECO:0000318"/>
    <property type="project" value="GO_Central"/>
</dbReference>
<comment type="function">
    <text evidence="6">Core replisome component that acts as a replication initiation factor. Binds directly to the CMG complex and functions as a hub to recruit additional proteins to the replication fork.</text>
</comment>
<dbReference type="Gene3D" id="2.130.10.10">
    <property type="entry name" value="YVTN repeat-like/Quinoprotein amine dehydrogenase"/>
    <property type="match status" value="2"/>
</dbReference>
<dbReference type="RefSeq" id="XP_001495559.2">
    <property type="nucleotide sequence ID" value="XM_001495509.6"/>
</dbReference>
<dbReference type="FunFam" id="2.130.10.10:FF:000728">
    <property type="entry name" value="WD repeat and HMG-box DNA-binding protein 1"/>
    <property type="match status" value="1"/>
</dbReference>
<dbReference type="Proteomes" id="UP000002281">
    <property type="component" value="Chromosome 24"/>
</dbReference>
<keyword evidence="3" id="KW-0677">Repeat</keyword>
<dbReference type="GO" id="GO:0005654">
    <property type="term" value="C:nucleoplasm"/>
    <property type="evidence" value="ECO:0007669"/>
    <property type="project" value="UniProtKB-SubCell"/>
</dbReference>
<dbReference type="GO" id="GO:0006261">
    <property type="term" value="P:DNA-templated DNA replication"/>
    <property type="evidence" value="ECO:0000318"/>
    <property type="project" value="GO_Central"/>
</dbReference>
<dbReference type="Gene3D" id="1.10.30.10">
    <property type="entry name" value="High mobility group box domain"/>
    <property type="match status" value="1"/>
</dbReference>
<dbReference type="Pfam" id="PF24817">
    <property type="entry name" value="WD40_WDHD1_1st"/>
    <property type="match status" value="1"/>
</dbReference>
<accession>A0A3Q2H3D4</accession>
<dbReference type="InterPro" id="IPR036322">
    <property type="entry name" value="WD40_repeat_dom_sf"/>
</dbReference>
<reference evidence="13" key="3">
    <citation type="submission" date="2025-09" db="UniProtKB">
        <authorList>
            <consortium name="Ensembl"/>
        </authorList>
    </citation>
    <scope>IDENTIFICATION</scope>
    <source>
        <strain evidence="13">Thoroughbred</strain>
    </source>
</reference>
<dbReference type="VGNC" id="VGNC:24979">
    <property type="gene designation" value="WDHD1"/>
</dbReference>
<dbReference type="FunCoup" id="A0A3Q2H3D4">
    <property type="interactions" value="3134"/>
</dbReference>
<evidence type="ECO:0000313" key="15">
    <source>
        <dbReference type="VGNC" id="VGNC:24979"/>
    </source>
</evidence>
<dbReference type="Ensembl" id="ENSECAT00000047415.2">
    <property type="protein sequence ID" value="ENSECAP00000028105.1"/>
    <property type="gene ID" value="ENSECAG00000015412.4"/>
</dbReference>
<feature type="compositionally biased region" description="Acidic residues" evidence="11">
    <location>
        <begin position="1049"/>
        <end position="1064"/>
    </location>
</feature>
<dbReference type="InterPro" id="IPR055339">
    <property type="entry name" value="HMG-box_WDHD1"/>
</dbReference>
<evidence type="ECO:0000256" key="8">
    <source>
        <dbReference type="ARBA" id="ARBA00080131"/>
    </source>
</evidence>
<dbReference type="GeneTree" id="ENSGT00390000002030"/>
<dbReference type="ExpressionAtlas" id="A0A3Q2H3D4">
    <property type="expression patterns" value="baseline"/>
</dbReference>
<feature type="region of interest" description="Disordered" evidence="11">
    <location>
        <begin position="1137"/>
        <end position="1206"/>
    </location>
</feature>
<dbReference type="InterPro" id="IPR036910">
    <property type="entry name" value="HMG_box_dom_sf"/>
</dbReference>
<feature type="compositionally biased region" description="Polar residues" evidence="11">
    <location>
        <begin position="1160"/>
        <end position="1172"/>
    </location>
</feature>
<evidence type="ECO:0000256" key="2">
    <source>
        <dbReference type="ARBA" id="ARBA00022574"/>
    </source>
</evidence>
<dbReference type="KEGG" id="ecb:100050233"/>
<dbReference type="InterPro" id="IPR022100">
    <property type="entry name" value="WDHD1/CFT4_beta-prop_2nd"/>
</dbReference>
<feature type="repeat" description="WD" evidence="9">
    <location>
        <begin position="319"/>
        <end position="360"/>
    </location>
</feature>
<feature type="compositionally biased region" description="Basic and acidic residues" evidence="11">
    <location>
        <begin position="1274"/>
        <end position="1290"/>
    </location>
</feature>
<gene>
    <name evidence="13 15" type="primary">WDHD1</name>
</gene>
<feature type="compositionally biased region" description="Basic and acidic residues" evidence="11">
    <location>
        <begin position="1173"/>
        <end position="1185"/>
    </location>
</feature>
<feature type="domain" description="HMG box" evidence="12">
    <location>
        <begin position="1203"/>
        <end position="1253"/>
    </location>
</feature>
<feature type="region of interest" description="Disordered" evidence="11">
    <location>
        <begin position="172"/>
        <end position="193"/>
    </location>
</feature>
<dbReference type="InterPro" id="IPR048591">
    <property type="entry name" value="WDHD1/CFT4_hel"/>
</dbReference>
<dbReference type="InterPro" id="IPR019775">
    <property type="entry name" value="WD40_repeat_CS"/>
</dbReference>
<dbReference type="STRING" id="9796.ENSECAP00000028105"/>
<dbReference type="SMR" id="A0A3Q2H3D4"/>
<dbReference type="InterPro" id="IPR057646">
    <property type="entry name" value="WD40_WDHD1_1st"/>
</dbReference>
<dbReference type="SUPFAM" id="SSF47095">
    <property type="entry name" value="HMG-box"/>
    <property type="match status" value="1"/>
</dbReference>
<dbReference type="GeneID" id="100050233"/>
<dbReference type="PANTHER" id="PTHR19932:SF10">
    <property type="entry name" value="WD REPEAT AND HMG-BOX DNA-BINDING PROTEIN 1"/>
    <property type="match status" value="1"/>
</dbReference>
<dbReference type="Pfam" id="PF20946">
    <property type="entry name" value="Ctf4_C"/>
    <property type="match status" value="1"/>
</dbReference>
<protein>
    <recommendedName>
        <fullName evidence="7">WD repeat and HMG-box DNA-binding protein 1</fullName>
    </recommendedName>
    <alternativeName>
        <fullName evidence="8">Acidic nucleoplasmic DNA-binding protein 1</fullName>
    </alternativeName>
</protein>
<reference evidence="13" key="2">
    <citation type="submission" date="2025-08" db="UniProtKB">
        <authorList>
            <consortium name="Ensembl"/>
        </authorList>
    </citation>
    <scope>IDENTIFICATION</scope>
    <source>
        <strain evidence="13">Thoroughbred</strain>
    </source>
</reference>
<dbReference type="CDD" id="cd00200">
    <property type="entry name" value="WD40"/>
    <property type="match status" value="1"/>
</dbReference>
<feature type="DNA-binding region" description="HMG box" evidence="10">
    <location>
        <begin position="1203"/>
        <end position="1253"/>
    </location>
</feature>
<dbReference type="GO" id="GO:0043596">
    <property type="term" value="C:nuclear replication fork"/>
    <property type="evidence" value="ECO:0000318"/>
    <property type="project" value="GO_Central"/>
</dbReference>
<dbReference type="InterPro" id="IPR009071">
    <property type="entry name" value="HMG_box_dom"/>
</dbReference>
<feature type="region of interest" description="Disordered" evidence="11">
    <location>
        <begin position="1"/>
        <end position="43"/>
    </location>
</feature>
<proteinExistence type="predicted"/>
<feature type="region of interest" description="Disordered" evidence="11">
    <location>
        <begin position="1031"/>
        <end position="1085"/>
    </location>
</feature>
<dbReference type="FunFam" id="1.10.30.10:FF:000028">
    <property type="entry name" value="WD repeat and HMG-box DNA-binding protein 1"/>
    <property type="match status" value="1"/>
</dbReference>
<evidence type="ECO:0000256" key="9">
    <source>
        <dbReference type="PROSITE-ProRule" id="PRU00221"/>
    </source>
</evidence>
<feature type="repeat" description="WD" evidence="9">
    <location>
        <begin position="196"/>
        <end position="228"/>
    </location>
</feature>
<evidence type="ECO:0000256" key="6">
    <source>
        <dbReference type="ARBA" id="ARBA00056293"/>
    </source>
</evidence>
<evidence type="ECO:0000256" key="4">
    <source>
        <dbReference type="ARBA" id="ARBA00023125"/>
    </source>
</evidence>
<feature type="compositionally biased region" description="Polar residues" evidence="11">
    <location>
        <begin position="1186"/>
        <end position="1203"/>
    </location>
</feature>
<evidence type="ECO:0000259" key="12">
    <source>
        <dbReference type="PROSITE" id="PS50118"/>
    </source>
</evidence>
<organism evidence="13 14">
    <name type="scientific">Equus caballus</name>
    <name type="common">Horse</name>
    <dbReference type="NCBI Taxonomy" id="9796"/>
    <lineage>
        <taxon>Eukaryota</taxon>
        <taxon>Metazoa</taxon>
        <taxon>Chordata</taxon>
        <taxon>Craniata</taxon>
        <taxon>Vertebrata</taxon>
        <taxon>Euteleostomi</taxon>
        <taxon>Mammalia</taxon>
        <taxon>Eutheria</taxon>
        <taxon>Laurasiatheria</taxon>
        <taxon>Perissodactyla</taxon>
        <taxon>Equidae</taxon>
        <taxon>Equus</taxon>
    </lineage>
</organism>
<dbReference type="SMART" id="SM00398">
    <property type="entry name" value="HMG"/>
    <property type="match status" value="1"/>
</dbReference>
<dbReference type="Bgee" id="ENSECAG00000015412">
    <property type="expression patterns" value="Expressed in trophectoderm and 23 other cell types or tissues"/>
</dbReference>
<evidence type="ECO:0000313" key="13">
    <source>
        <dbReference type="Ensembl" id="ENSECAP00000028105.1"/>
    </source>
</evidence>